<gene>
    <name evidence="1" type="ORF">SAMN02745975_02416</name>
</gene>
<keyword evidence="2" id="KW-1185">Reference proteome</keyword>
<proteinExistence type="predicted"/>
<evidence type="ECO:0000313" key="2">
    <source>
        <dbReference type="Proteomes" id="UP000184536"/>
    </source>
</evidence>
<name>A0A1M6KJC5_9FIRM</name>
<accession>A0A1M6KJC5</accession>
<sequence>MWSILYEKLTNSEKEEFKRLTNYLLSHTFIVRDLYDGKEGFMKVSPDYRFVERNFELFLDYLGFSGWTLQKDSNYGVIALSSAYEFNRVRFDRNTTMILYTIRLIYEEEREKLTLRNEVIITTGQIVHKMITLGLVKKKPSDKDLGEALRKLAYFQILRKLEGTWEAADTKMFVLPSILFIVTNEKISRMYESLQAEDQEINGADLQMDGDGETLIRGDEGL</sequence>
<dbReference type="AlphaFoldDB" id="A0A1M6KJC5"/>
<dbReference type="InterPro" id="IPR025449">
    <property type="entry name" value="JetB"/>
</dbReference>
<protein>
    <recommendedName>
        <fullName evidence="3">DUF4194 domain-containing protein</fullName>
    </recommendedName>
</protein>
<evidence type="ECO:0000313" key="1">
    <source>
        <dbReference type="EMBL" id="SHJ59068.1"/>
    </source>
</evidence>
<organism evidence="1 2">
    <name type="scientific">Geosporobacter subterraneus DSM 17957</name>
    <dbReference type="NCBI Taxonomy" id="1121919"/>
    <lineage>
        <taxon>Bacteria</taxon>
        <taxon>Bacillati</taxon>
        <taxon>Bacillota</taxon>
        <taxon>Clostridia</taxon>
        <taxon>Peptostreptococcales</taxon>
        <taxon>Thermotaleaceae</taxon>
        <taxon>Geosporobacter</taxon>
    </lineage>
</organism>
<dbReference type="RefSeq" id="WP_190014453.1">
    <property type="nucleotide sequence ID" value="NZ_FQZV01000031.1"/>
</dbReference>
<dbReference type="EMBL" id="FQZV01000031">
    <property type="protein sequence ID" value="SHJ59068.1"/>
    <property type="molecule type" value="Genomic_DNA"/>
</dbReference>
<dbReference type="Proteomes" id="UP000184536">
    <property type="component" value="Unassembled WGS sequence"/>
</dbReference>
<dbReference type="Pfam" id="PF13835">
    <property type="entry name" value="DUF4194"/>
    <property type="match status" value="1"/>
</dbReference>
<reference evidence="2" key="1">
    <citation type="submission" date="2016-11" db="EMBL/GenBank/DDBJ databases">
        <authorList>
            <person name="Varghese N."/>
            <person name="Submissions S."/>
        </authorList>
    </citation>
    <scope>NUCLEOTIDE SEQUENCE [LARGE SCALE GENOMIC DNA]</scope>
    <source>
        <strain evidence="2">DSM 17957</strain>
    </source>
</reference>
<dbReference type="STRING" id="1121919.SAMN02745975_02416"/>
<evidence type="ECO:0008006" key="3">
    <source>
        <dbReference type="Google" id="ProtNLM"/>
    </source>
</evidence>